<dbReference type="Proteomes" id="UP000268014">
    <property type="component" value="Unassembled WGS sequence"/>
</dbReference>
<keyword evidence="1" id="KW-1133">Transmembrane helix</keyword>
<evidence type="ECO:0000313" key="4">
    <source>
        <dbReference type="WBParaSite" id="HPLM_0001346501-mRNA-1"/>
    </source>
</evidence>
<accession>A0A0N4WPY9</accession>
<name>A0A0N4WPY9_HAEPC</name>
<dbReference type="WBParaSite" id="HPLM_0001346501-mRNA-1">
    <property type="protein sequence ID" value="HPLM_0001346501-mRNA-1"/>
    <property type="gene ID" value="HPLM_0001346501"/>
</dbReference>
<feature type="transmembrane region" description="Helical" evidence="1">
    <location>
        <begin position="26"/>
        <end position="49"/>
    </location>
</feature>
<gene>
    <name evidence="2" type="ORF">HPLM_LOCUS13457</name>
</gene>
<reference evidence="2 3" key="2">
    <citation type="submission" date="2018-11" db="EMBL/GenBank/DDBJ databases">
        <authorList>
            <consortium name="Pathogen Informatics"/>
        </authorList>
    </citation>
    <scope>NUCLEOTIDE SEQUENCE [LARGE SCALE GENOMIC DNA]</scope>
    <source>
        <strain evidence="2 3">MHpl1</strain>
    </source>
</reference>
<sequence length="50" mass="5247">MPALNVTEAVLPVTDDAAESPTCGELAVLLNSFAFPTCVLSVFTSYLSIQ</sequence>
<organism evidence="4">
    <name type="scientific">Haemonchus placei</name>
    <name type="common">Barber's pole worm</name>
    <dbReference type="NCBI Taxonomy" id="6290"/>
    <lineage>
        <taxon>Eukaryota</taxon>
        <taxon>Metazoa</taxon>
        <taxon>Ecdysozoa</taxon>
        <taxon>Nematoda</taxon>
        <taxon>Chromadorea</taxon>
        <taxon>Rhabditida</taxon>
        <taxon>Rhabditina</taxon>
        <taxon>Rhabditomorpha</taxon>
        <taxon>Strongyloidea</taxon>
        <taxon>Trichostrongylidae</taxon>
        <taxon>Haemonchus</taxon>
    </lineage>
</organism>
<proteinExistence type="predicted"/>
<protein>
    <submittedName>
        <fullName evidence="4">Pheromone</fullName>
    </submittedName>
</protein>
<evidence type="ECO:0000256" key="1">
    <source>
        <dbReference type="SAM" id="Phobius"/>
    </source>
</evidence>
<reference evidence="4" key="1">
    <citation type="submission" date="2017-02" db="UniProtKB">
        <authorList>
            <consortium name="WormBaseParasite"/>
        </authorList>
    </citation>
    <scope>IDENTIFICATION</scope>
</reference>
<keyword evidence="1" id="KW-0472">Membrane</keyword>
<evidence type="ECO:0000313" key="2">
    <source>
        <dbReference type="EMBL" id="VDO49209.1"/>
    </source>
</evidence>
<dbReference type="EMBL" id="UZAF01018215">
    <property type="protein sequence ID" value="VDO49209.1"/>
    <property type="molecule type" value="Genomic_DNA"/>
</dbReference>
<dbReference type="AlphaFoldDB" id="A0A0N4WPY9"/>
<evidence type="ECO:0000313" key="3">
    <source>
        <dbReference type="Proteomes" id="UP000268014"/>
    </source>
</evidence>
<keyword evidence="3" id="KW-1185">Reference proteome</keyword>
<keyword evidence="1" id="KW-0812">Transmembrane</keyword>